<dbReference type="RefSeq" id="WP_313764818.1">
    <property type="nucleotide sequence ID" value="NZ_BAAAVH010000021.1"/>
</dbReference>
<comment type="caution">
    <text evidence="12">The sequence shown here is derived from an EMBL/GenBank/DDBJ whole genome shotgun (WGS) entry which is preliminary data.</text>
</comment>
<keyword evidence="5" id="KW-0547">Nucleotide-binding</keyword>
<dbReference type="Proteomes" id="UP001596067">
    <property type="component" value="Unassembled WGS sequence"/>
</dbReference>
<keyword evidence="8" id="KW-0902">Two-component regulatory system</keyword>
<feature type="transmembrane region" description="Helical" evidence="9">
    <location>
        <begin position="143"/>
        <end position="163"/>
    </location>
</feature>
<dbReference type="EC" id="2.7.13.3" evidence="2"/>
<protein>
    <recommendedName>
        <fullName evidence="2">histidine kinase</fullName>
        <ecNumber evidence="2">2.7.13.3</ecNumber>
    </recommendedName>
</protein>
<dbReference type="PANTHER" id="PTHR24421:SF10">
    <property type="entry name" value="NITRATE_NITRITE SENSOR PROTEIN NARQ"/>
    <property type="match status" value="1"/>
</dbReference>
<dbReference type="InterPro" id="IPR050482">
    <property type="entry name" value="Sensor_HK_TwoCompSys"/>
</dbReference>
<evidence type="ECO:0000256" key="4">
    <source>
        <dbReference type="ARBA" id="ARBA00022679"/>
    </source>
</evidence>
<dbReference type="GO" id="GO:0016301">
    <property type="term" value="F:kinase activity"/>
    <property type="evidence" value="ECO:0007669"/>
    <property type="project" value="UniProtKB-KW"/>
</dbReference>
<dbReference type="PANTHER" id="PTHR24421">
    <property type="entry name" value="NITRATE/NITRITE SENSOR PROTEIN NARX-RELATED"/>
    <property type="match status" value="1"/>
</dbReference>
<gene>
    <name evidence="12" type="ORF">ACFP0N_28235</name>
</gene>
<evidence type="ECO:0000256" key="9">
    <source>
        <dbReference type="SAM" id="Phobius"/>
    </source>
</evidence>
<evidence type="ECO:0000256" key="8">
    <source>
        <dbReference type="ARBA" id="ARBA00023012"/>
    </source>
</evidence>
<feature type="domain" description="Histidine kinase/HSP90-like ATPase" evidence="10">
    <location>
        <begin position="332"/>
        <end position="422"/>
    </location>
</feature>
<organism evidence="12 13">
    <name type="scientific">Kitasatospora aburaviensis</name>
    <dbReference type="NCBI Taxonomy" id="67265"/>
    <lineage>
        <taxon>Bacteria</taxon>
        <taxon>Bacillati</taxon>
        <taxon>Actinomycetota</taxon>
        <taxon>Actinomycetes</taxon>
        <taxon>Kitasatosporales</taxon>
        <taxon>Streptomycetaceae</taxon>
        <taxon>Kitasatospora</taxon>
    </lineage>
</organism>
<evidence type="ECO:0000256" key="5">
    <source>
        <dbReference type="ARBA" id="ARBA00022741"/>
    </source>
</evidence>
<name>A0ABW1F3F8_9ACTN</name>
<keyword evidence="7" id="KW-0067">ATP-binding</keyword>
<proteinExistence type="predicted"/>
<keyword evidence="9" id="KW-1133">Transmembrane helix</keyword>
<dbReference type="CDD" id="cd16917">
    <property type="entry name" value="HATPase_UhpB-NarQ-NarX-like"/>
    <property type="match status" value="1"/>
</dbReference>
<sequence length="425" mass="44721">MKIHSVDLPLRSLPAVLRTAVWSDLARPSIAFPGGRRGARILTAVVWLLAVAVYFAGTLDLAQHYRLGYGPAMALTVARAVPLVLALSRPRAAWWTQLAAVTLTAALAGPYSPAEPWPWAVTSVFTLAATLSVVGLRASRRAIVAMWCEVLVVGAVFALTVPARGGLPALLPPTVILAVAAVTVNAVRGRGDVQARLVVAEERGAVEQARAALLAERARIARELHDVVAHHMSVITVQADSAPYRVADVSPGAAAEFAAIAAEARSSLAEMRRLLHVLRNEDSPDGERAPQPDVSDLPALLETTRRAGVDARLDVADDVPSAAGMPAAVALSAYRLVQEALSNVVRHAPGARADVEVRRSGGALRVSVVNSPPRDVRPAVEPRTGGHGLVGMRERVAMLDGEFTAEPLPDGGFRMAAVLPLPGTP</sequence>
<evidence type="ECO:0000313" key="12">
    <source>
        <dbReference type="EMBL" id="MFC5888862.1"/>
    </source>
</evidence>
<keyword evidence="6 12" id="KW-0418">Kinase</keyword>
<reference evidence="13" key="1">
    <citation type="journal article" date="2019" name="Int. J. Syst. Evol. Microbiol.">
        <title>The Global Catalogue of Microorganisms (GCM) 10K type strain sequencing project: providing services to taxonomists for standard genome sequencing and annotation.</title>
        <authorList>
            <consortium name="The Broad Institute Genomics Platform"/>
            <consortium name="The Broad Institute Genome Sequencing Center for Infectious Disease"/>
            <person name="Wu L."/>
            <person name="Ma J."/>
        </authorList>
    </citation>
    <scope>NUCLEOTIDE SEQUENCE [LARGE SCALE GENOMIC DNA]</scope>
    <source>
        <strain evidence="13">CGMCC 4.1469</strain>
    </source>
</reference>
<keyword evidence="4" id="KW-0808">Transferase</keyword>
<keyword evidence="9" id="KW-0472">Membrane</keyword>
<dbReference type="InterPro" id="IPR036890">
    <property type="entry name" value="HATPase_C_sf"/>
</dbReference>
<keyword evidence="3" id="KW-0597">Phosphoprotein</keyword>
<dbReference type="Gene3D" id="1.20.5.1930">
    <property type="match status" value="1"/>
</dbReference>
<dbReference type="InterPro" id="IPR003594">
    <property type="entry name" value="HATPase_dom"/>
</dbReference>
<accession>A0ABW1F3F8</accession>
<evidence type="ECO:0000313" key="13">
    <source>
        <dbReference type="Proteomes" id="UP001596067"/>
    </source>
</evidence>
<evidence type="ECO:0000256" key="3">
    <source>
        <dbReference type="ARBA" id="ARBA00022553"/>
    </source>
</evidence>
<evidence type="ECO:0000256" key="7">
    <source>
        <dbReference type="ARBA" id="ARBA00022840"/>
    </source>
</evidence>
<keyword evidence="9" id="KW-0812">Transmembrane</keyword>
<dbReference type="Gene3D" id="3.30.565.10">
    <property type="entry name" value="Histidine kinase-like ATPase, C-terminal domain"/>
    <property type="match status" value="1"/>
</dbReference>
<dbReference type="SUPFAM" id="SSF55874">
    <property type="entry name" value="ATPase domain of HSP90 chaperone/DNA topoisomerase II/histidine kinase"/>
    <property type="match status" value="1"/>
</dbReference>
<dbReference type="EMBL" id="JBHSOD010000046">
    <property type="protein sequence ID" value="MFC5888862.1"/>
    <property type="molecule type" value="Genomic_DNA"/>
</dbReference>
<feature type="transmembrane region" description="Helical" evidence="9">
    <location>
        <begin position="169"/>
        <end position="187"/>
    </location>
</feature>
<dbReference type="Pfam" id="PF07730">
    <property type="entry name" value="HisKA_3"/>
    <property type="match status" value="1"/>
</dbReference>
<dbReference type="Pfam" id="PF02518">
    <property type="entry name" value="HATPase_c"/>
    <property type="match status" value="1"/>
</dbReference>
<feature type="transmembrane region" description="Helical" evidence="9">
    <location>
        <begin position="39"/>
        <end position="57"/>
    </location>
</feature>
<feature type="domain" description="Signal transduction histidine kinase subgroup 3 dimerisation and phosphoacceptor" evidence="11">
    <location>
        <begin position="216"/>
        <end position="281"/>
    </location>
</feature>
<evidence type="ECO:0000256" key="2">
    <source>
        <dbReference type="ARBA" id="ARBA00012438"/>
    </source>
</evidence>
<evidence type="ECO:0000259" key="11">
    <source>
        <dbReference type="Pfam" id="PF07730"/>
    </source>
</evidence>
<evidence type="ECO:0000256" key="1">
    <source>
        <dbReference type="ARBA" id="ARBA00000085"/>
    </source>
</evidence>
<evidence type="ECO:0000259" key="10">
    <source>
        <dbReference type="Pfam" id="PF02518"/>
    </source>
</evidence>
<keyword evidence="13" id="KW-1185">Reference proteome</keyword>
<dbReference type="InterPro" id="IPR011712">
    <property type="entry name" value="Sig_transdc_His_kin_sub3_dim/P"/>
</dbReference>
<comment type="catalytic activity">
    <reaction evidence="1">
        <text>ATP + protein L-histidine = ADP + protein N-phospho-L-histidine.</text>
        <dbReference type="EC" id="2.7.13.3"/>
    </reaction>
</comment>
<feature type="transmembrane region" description="Helical" evidence="9">
    <location>
        <begin position="117"/>
        <end position="136"/>
    </location>
</feature>
<evidence type="ECO:0000256" key="6">
    <source>
        <dbReference type="ARBA" id="ARBA00022777"/>
    </source>
</evidence>